<name>A0A1I7ZBH6_9BILA</name>
<keyword evidence="1" id="KW-1185">Reference proteome</keyword>
<dbReference type="Proteomes" id="UP000095287">
    <property type="component" value="Unplaced"/>
</dbReference>
<organism evidence="1 2">
    <name type="scientific">Steinernema glaseri</name>
    <dbReference type="NCBI Taxonomy" id="37863"/>
    <lineage>
        <taxon>Eukaryota</taxon>
        <taxon>Metazoa</taxon>
        <taxon>Ecdysozoa</taxon>
        <taxon>Nematoda</taxon>
        <taxon>Chromadorea</taxon>
        <taxon>Rhabditida</taxon>
        <taxon>Tylenchina</taxon>
        <taxon>Panagrolaimomorpha</taxon>
        <taxon>Strongyloidoidea</taxon>
        <taxon>Steinernematidae</taxon>
        <taxon>Steinernema</taxon>
    </lineage>
</organism>
<dbReference type="WBParaSite" id="L893_g2468.t1">
    <property type="protein sequence ID" value="L893_g2468.t1"/>
    <property type="gene ID" value="L893_g2468"/>
</dbReference>
<protein>
    <submittedName>
        <fullName evidence="2">FTH domain-containing protein</fullName>
    </submittedName>
</protein>
<reference evidence="2" key="1">
    <citation type="submission" date="2016-11" db="UniProtKB">
        <authorList>
            <consortium name="WormBaseParasite"/>
        </authorList>
    </citation>
    <scope>IDENTIFICATION</scope>
</reference>
<dbReference type="AlphaFoldDB" id="A0A1I7ZBH6"/>
<accession>A0A1I7ZBH6</accession>
<proteinExistence type="predicted"/>
<evidence type="ECO:0000313" key="2">
    <source>
        <dbReference type="WBParaSite" id="L893_g2468.t1"/>
    </source>
</evidence>
<evidence type="ECO:0000313" key="1">
    <source>
        <dbReference type="Proteomes" id="UP000095287"/>
    </source>
</evidence>
<sequence>MSNFYWYAFGDTNQLSLQTFKKVVKQLKIYRNFYRIGVDLRWKWCSSVLKDFTGYLNCVRLDIKGVSVEDEDVPECVDFLRALGKTGKLREIISRDNQSLSLIEPLTEIEGDKTLGLEQVHQWVRTINNSQQCSPLEVTRLLQEKHSNGRDWFTIDRRLFEFSYEYFLITFGSEPLEKTHGMDDGWYVYGEGNDPAFVHQNQRDVCTLLHRYFDIRNFSRDRELSQLTEKSPILQEVQTLLDEYIGIPKNEFSSGEVPWPLDEERDRFLLEDGCALLTDAPCVDPTQH</sequence>